<reference evidence="6 7" key="1">
    <citation type="journal article" date="2015" name="Genome Announc.">
        <title>Complete Genome Sequence of Steroid-Transforming Nocardioides simplex VKM Ac-2033D.</title>
        <authorList>
            <person name="Shtratnikova V.Y."/>
            <person name="Schelkunov M.I."/>
            <person name="Pekov Y.A."/>
            <person name="Fokina V.V."/>
            <person name="Logacheva M.D."/>
            <person name="Sokolov S.L."/>
            <person name="Bragin E.Y."/>
            <person name="Ashapkin V.V."/>
            <person name="Donova M.V."/>
        </authorList>
    </citation>
    <scope>NUCLEOTIDE SEQUENCE [LARGE SCALE GENOMIC DNA]</scope>
    <source>
        <strain evidence="6 7">VKM Ac-2033D</strain>
    </source>
</reference>
<dbReference type="PANTHER" id="PTHR42978">
    <property type="entry name" value="QUORUM-QUENCHING LACTONASE YTNP-RELATED-RELATED"/>
    <property type="match status" value="1"/>
</dbReference>
<proteinExistence type="inferred from homology"/>
<dbReference type="EMBL" id="CP009896">
    <property type="protein sequence ID" value="AIY19608.1"/>
    <property type="molecule type" value="Genomic_DNA"/>
</dbReference>
<dbReference type="Pfam" id="PF00753">
    <property type="entry name" value="Lactamase_B"/>
    <property type="match status" value="1"/>
</dbReference>
<dbReference type="PANTHER" id="PTHR42978:SF3">
    <property type="entry name" value="BLR3078 PROTEIN"/>
    <property type="match status" value="1"/>
</dbReference>
<dbReference type="GeneID" id="96607429"/>
<dbReference type="GO" id="GO:0016787">
    <property type="term" value="F:hydrolase activity"/>
    <property type="evidence" value="ECO:0007669"/>
    <property type="project" value="UniProtKB-KW"/>
</dbReference>
<evidence type="ECO:0000256" key="2">
    <source>
        <dbReference type="ARBA" id="ARBA00022723"/>
    </source>
</evidence>
<dbReference type="InterPro" id="IPR051013">
    <property type="entry name" value="MBL_superfamily_lactonases"/>
</dbReference>
<evidence type="ECO:0000259" key="5">
    <source>
        <dbReference type="SMART" id="SM00849"/>
    </source>
</evidence>
<dbReference type="OrthoDB" id="3196337at2"/>
<keyword evidence="4" id="KW-0862">Zinc</keyword>
<dbReference type="Gene3D" id="3.60.15.10">
    <property type="entry name" value="Ribonuclease Z/Hydroxyacylglutathione hydrolase-like"/>
    <property type="match status" value="1"/>
</dbReference>
<gene>
    <name evidence="6" type="ORF">KR76_00190</name>
</gene>
<dbReference type="CDD" id="cd07742">
    <property type="entry name" value="metallo-hydrolase-like_MBL-fold"/>
    <property type="match status" value="1"/>
</dbReference>
<organism evidence="6 7">
    <name type="scientific">Nocardioides simplex</name>
    <name type="common">Arthrobacter simplex</name>
    <dbReference type="NCBI Taxonomy" id="2045"/>
    <lineage>
        <taxon>Bacteria</taxon>
        <taxon>Bacillati</taxon>
        <taxon>Actinomycetota</taxon>
        <taxon>Actinomycetes</taxon>
        <taxon>Propionibacteriales</taxon>
        <taxon>Nocardioidaceae</taxon>
        <taxon>Pimelobacter</taxon>
    </lineage>
</organism>
<protein>
    <recommendedName>
        <fullName evidence="5">Metallo-beta-lactamase domain-containing protein</fullName>
    </recommendedName>
</protein>
<dbReference type="RefSeq" id="WP_038682995.1">
    <property type="nucleotide sequence ID" value="NZ_BJMC01000016.1"/>
</dbReference>
<keyword evidence="2" id="KW-0479">Metal-binding</keyword>
<name>A0A0A1DSU5_NOCSI</name>
<dbReference type="SMART" id="SM00849">
    <property type="entry name" value="Lactamase_B"/>
    <property type="match status" value="1"/>
</dbReference>
<evidence type="ECO:0000256" key="1">
    <source>
        <dbReference type="ARBA" id="ARBA00007749"/>
    </source>
</evidence>
<dbReference type="GO" id="GO:0046872">
    <property type="term" value="F:metal ion binding"/>
    <property type="evidence" value="ECO:0007669"/>
    <property type="project" value="UniProtKB-KW"/>
</dbReference>
<dbReference type="eggNOG" id="COG0491">
    <property type="taxonomic scope" value="Bacteria"/>
</dbReference>
<evidence type="ECO:0000256" key="3">
    <source>
        <dbReference type="ARBA" id="ARBA00022801"/>
    </source>
</evidence>
<dbReference type="InterPro" id="IPR036866">
    <property type="entry name" value="RibonucZ/Hydroxyglut_hydro"/>
</dbReference>
<dbReference type="InterPro" id="IPR001279">
    <property type="entry name" value="Metallo-B-lactamas"/>
</dbReference>
<keyword evidence="7" id="KW-1185">Reference proteome</keyword>
<evidence type="ECO:0000256" key="4">
    <source>
        <dbReference type="ARBA" id="ARBA00022833"/>
    </source>
</evidence>
<dbReference type="SUPFAM" id="SSF56281">
    <property type="entry name" value="Metallo-hydrolase/oxidoreductase"/>
    <property type="match status" value="1"/>
</dbReference>
<accession>A0A0A1DSU5</accession>
<comment type="similarity">
    <text evidence="1">Belongs to the metallo-beta-lactamase superfamily.</text>
</comment>
<dbReference type="STRING" id="2045.KR76_00190"/>
<dbReference type="AlphaFoldDB" id="A0A0A1DSU5"/>
<feature type="domain" description="Metallo-beta-lactamase" evidence="5">
    <location>
        <begin position="20"/>
        <end position="247"/>
    </location>
</feature>
<dbReference type="Proteomes" id="UP000030300">
    <property type="component" value="Chromosome"/>
</dbReference>
<dbReference type="HOGENOM" id="CLU_030571_3_0_11"/>
<dbReference type="KEGG" id="psim:KR76_00190"/>
<evidence type="ECO:0000313" key="6">
    <source>
        <dbReference type="EMBL" id="AIY19608.1"/>
    </source>
</evidence>
<sequence length="264" mass="28737">MRIHHLNCATMRPALGPTMVAHVLLLERPDGLALVDTGFGTEDLARRRRLGRPFLLTVRPDLDPAETALAQVKARGFAPSDVTDIVLTHLDLDHAGGIGDFPQARVHVHAREHAAATTPTAREKARYVAGQWAHGPRWTPHTEGSDAWFGFASVTALDDDVLIIPLPGHTRGHAGVAVRRDDGTWLLHAGDAFFHGGQLDVPARCPASLTAFQRLMAVDNRRRLDNLARLQELAQGRSGEVTVICAHDKAQYDALRTEISPGTP</sequence>
<evidence type="ECO:0000313" key="7">
    <source>
        <dbReference type="Proteomes" id="UP000030300"/>
    </source>
</evidence>
<keyword evidence="3" id="KW-0378">Hydrolase</keyword>